<evidence type="ECO:0000256" key="2">
    <source>
        <dbReference type="ARBA" id="ARBA00010740"/>
    </source>
</evidence>
<dbReference type="PANTHER" id="PTHR38099">
    <property type="entry name" value="LARGE RIBOSOMAL RNA SUBUNIT ACCUMULATION PROTEIN YCED"/>
    <property type="match status" value="1"/>
</dbReference>
<evidence type="ECO:0000313" key="8">
    <source>
        <dbReference type="Proteomes" id="UP001082899"/>
    </source>
</evidence>
<reference evidence="7" key="1">
    <citation type="submission" date="2022-11" db="EMBL/GenBank/DDBJ databases">
        <title>Robbsia betulipollinis sp. nov., isolated from pollen of birch (Betula pendula).</title>
        <authorList>
            <person name="Shi H."/>
            <person name="Ambika Manirajan B."/>
            <person name="Ratering S."/>
            <person name="Geissler-Plaum R."/>
            <person name="Schnell S."/>
        </authorList>
    </citation>
    <scope>NUCLEOTIDE SEQUENCE</scope>
    <source>
        <strain evidence="7">Bb-Pol-6</strain>
    </source>
</reference>
<evidence type="ECO:0000256" key="6">
    <source>
        <dbReference type="SAM" id="MobiDB-lite"/>
    </source>
</evidence>
<evidence type="ECO:0000256" key="1">
    <source>
        <dbReference type="ARBA" id="ARBA00002868"/>
    </source>
</evidence>
<dbReference type="Pfam" id="PF02620">
    <property type="entry name" value="YceD"/>
    <property type="match status" value="1"/>
</dbReference>
<dbReference type="Proteomes" id="UP001082899">
    <property type="component" value="Unassembled WGS sequence"/>
</dbReference>
<feature type="region of interest" description="Disordered" evidence="6">
    <location>
        <begin position="1"/>
        <end position="20"/>
    </location>
</feature>
<gene>
    <name evidence="7" type="ORF">OVY01_15360</name>
</gene>
<dbReference type="RefSeq" id="WP_267848454.1">
    <property type="nucleotide sequence ID" value="NZ_JAPMXC010000005.1"/>
</dbReference>
<comment type="function">
    <text evidence="1">Plays a role in synthesis, processing and/or stability of 23S rRNA.</text>
</comment>
<comment type="caution">
    <text evidence="7">The sequence shown here is derived from an EMBL/GenBank/DDBJ whole genome shotgun (WGS) entry which is preliminary data.</text>
</comment>
<comment type="similarity">
    <text evidence="2">Belongs to the DUF177 domain family.</text>
</comment>
<dbReference type="InterPro" id="IPR003772">
    <property type="entry name" value="YceD"/>
</dbReference>
<proteinExistence type="inferred from homology"/>
<sequence>MSKDTADQHGAAASGAVPEARQGRDDLRAFDLTAFIRARREMRGTAQLGDLARMVDELPADAPANARDALLTWFVRGETRREVRREAAGNGALTTSSHTVSQPYLTLEARGRSWLECQRCMQALAFPIEIDTVYRVMDSDAEADAIALDDSEIEVIVGSASFDLIDLIDEEVVLSLPMVPKHDVCPAVHESVVSGADGSLGVESVADIDARLAAEEAVALDPVGMLDADTPLADMPDAAATPDGTLPNGRARADGGRPNPFAALASLRGKLPSDDDKKQ</sequence>
<organism evidence="7 8">
    <name type="scientific">Robbsia betulipollinis</name>
    <dbReference type="NCBI Taxonomy" id="2981849"/>
    <lineage>
        <taxon>Bacteria</taxon>
        <taxon>Pseudomonadati</taxon>
        <taxon>Pseudomonadota</taxon>
        <taxon>Betaproteobacteria</taxon>
        <taxon>Burkholderiales</taxon>
        <taxon>Burkholderiaceae</taxon>
        <taxon>Robbsia</taxon>
    </lineage>
</organism>
<keyword evidence="4" id="KW-0690">Ribosome biogenesis</keyword>
<evidence type="ECO:0000256" key="5">
    <source>
        <dbReference type="ARBA" id="ARBA00031841"/>
    </source>
</evidence>
<dbReference type="InterPro" id="IPR039255">
    <property type="entry name" value="YceD_bac"/>
</dbReference>
<keyword evidence="8" id="KW-1185">Reference proteome</keyword>
<evidence type="ECO:0000256" key="4">
    <source>
        <dbReference type="ARBA" id="ARBA00022517"/>
    </source>
</evidence>
<accession>A0ABT3ZQL1</accession>
<dbReference type="EMBL" id="JAPMXC010000005">
    <property type="protein sequence ID" value="MCY0388562.1"/>
    <property type="molecule type" value="Genomic_DNA"/>
</dbReference>
<protein>
    <recommendedName>
        <fullName evidence="3">Large ribosomal RNA subunit accumulation protein YceD</fullName>
    </recommendedName>
    <alternativeName>
        <fullName evidence="5">23S rRNA accumulation protein YceD</fullName>
    </alternativeName>
</protein>
<dbReference type="PANTHER" id="PTHR38099:SF1">
    <property type="entry name" value="LARGE RIBOSOMAL RNA SUBUNIT ACCUMULATION PROTEIN YCED"/>
    <property type="match status" value="1"/>
</dbReference>
<evidence type="ECO:0000313" key="7">
    <source>
        <dbReference type="EMBL" id="MCY0388562.1"/>
    </source>
</evidence>
<feature type="region of interest" description="Disordered" evidence="6">
    <location>
        <begin position="231"/>
        <end position="279"/>
    </location>
</feature>
<name>A0ABT3ZQL1_9BURK</name>
<evidence type="ECO:0000256" key="3">
    <source>
        <dbReference type="ARBA" id="ARBA00015716"/>
    </source>
</evidence>